<comment type="caution">
    <text evidence="4">The sequence shown here is derived from an EMBL/GenBank/DDBJ whole genome shotgun (WGS) entry which is preliminary data.</text>
</comment>
<dbReference type="InterPro" id="IPR028096">
    <property type="entry name" value="EfeO_Cupredoxin"/>
</dbReference>
<feature type="domain" description="EfeO-type cupredoxin-like" evidence="3">
    <location>
        <begin position="160"/>
        <end position="241"/>
    </location>
</feature>
<accession>A0ABP7X2W6</accession>
<feature type="region of interest" description="Disordered" evidence="1">
    <location>
        <begin position="118"/>
        <end position="155"/>
    </location>
</feature>
<evidence type="ECO:0000259" key="3">
    <source>
        <dbReference type="Pfam" id="PF13473"/>
    </source>
</evidence>
<organism evidence="4 5">
    <name type="scientific">Zhongshania borealis</name>
    <dbReference type="NCBI Taxonomy" id="889488"/>
    <lineage>
        <taxon>Bacteria</taxon>
        <taxon>Pseudomonadati</taxon>
        <taxon>Pseudomonadota</taxon>
        <taxon>Gammaproteobacteria</taxon>
        <taxon>Cellvibrionales</taxon>
        <taxon>Spongiibacteraceae</taxon>
        <taxon>Zhongshania</taxon>
    </lineage>
</organism>
<dbReference type="Pfam" id="PF13473">
    <property type="entry name" value="Cupredoxin_1"/>
    <property type="match status" value="2"/>
</dbReference>
<name>A0ABP7X2W6_9GAMM</name>
<feature type="signal peptide" evidence="2">
    <location>
        <begin position="1"/>
        <end position="19"/>
    </location>
</feature>
<dbReference type="PANTHER" id="PTHR36507">
    <property type="entry name" value="BLL1555 PROTEIN"/>
    <property type="match status" value="1"/>
</dbReference>
<feature type="compositionally biased region" description="Low complexity" evidence="1">
    <location>
        <begin position="139"/>
        <end position="149"/>
    </location>
</feature>
<dbReference type="Gene3D" id="2.60.40.420">
    <property type="entry name" value="Cupredoxins - blue copper proteins"/>
    <property type="match status" value="2"/>
</dbReference>
<feature type="domain" description="EfeO-type cupredoxin-like" evidence="3">
    <location>
        <begin position="26"/>
        <end position="107"/>
    </location>
</feature>
<dbReference type="InterPro" id="IPR052721">
    <property type="entry name" value="ET_Amicyanin"/>
</dbReference>
<dbReference type="Proteomes" id="UP001500392">
    <property type="component" value="Unassembled WGS sequence"/>
</dbReference>
<keyword evidence="5" id="KW-1185">Reference proteome</keyword>
<proteinExistence type="predicted"/>
<dbReference type="RefSeq" id="WP_344937310.1">
    <property type="nucleotide sequence ID" value="NZ_BAABDM010000006.1"/>
</dbReference>
<reference evidence="5" key="1">
    <citation type="journal article" date="2019" name="Int. J. Syst. Evol. Microbiol.">
        <title>The Global Catalogue of Microorganisms (GCM) 10K type strain sequencing project: providing services to taxonomists for standard genome sequencing and annotation.</title>
        <authorList>
            <consortium name="The Broad Institute Genomics Platform"/>
            <consortium name="The Broad Institute Genome Sequencing Center for Infectious Disease"/>
            <person name="Wu L."/>
            <person name="Ma J."/>
        </authorList>
    </citation>
    <scope>NUCLEOTIDE SEQUENCE [LARGE SCALE GENOMIC DNA]</scope>
    <source>
        <strain evidence="5">JCM 17304</strain>
    </source>
</reference>
<keyword evidence="2" id="KW-0732">Signal</keyword>
<feature type="chain" id="PRO_5045630355" description="EfeO-type cupredoxin-like domain-containing protein" evidence="2">
    <location>
        <begin position="20"/>
        <end position="242"/>
    </location>
</feature>
<protein>
    <recommendedName>
        <fullName evidence="3">EfeO-type cupredoxin-like domain-containing protein</fullName>
    </recommendedName>
</protein>
<dbReference type="SUPFAM" id="SSF49503">
    <property type="entry name" value="Cupredoxins"/>
    <property type="match status" value="2"/>
</dbReference>
<evidence type="ECO:0000256" key="1">
    <source>
        <dbReference type="SAM" id="MobiDB-lite"/>
    </source>
</evidence>
<dbReference type="EMBL" id="BAABDM010000006">
    <property type="protein sequence ID" value="GAA4101427.1"/>
    <property type="molecule type" value="Genomic_DNA"/>
</dbReference>
<evidence type="ECO:0000313" key="5">
    <source>
        <dbReference type="Proteomes" id="UP001500392"/>
    </source>
</evidence>
<evidence type="ECO:0000256" key="2">
    <source>
        <dbReference type="SAM" id="SignalP"/>
    </source>
</evidence>
<sequence length="242" mass="25999">MKTYLLFTSLAGMIMFAGAAISSDMMAPKGSSVKIQNYAFGPESVSTAPGKEVVWVNNDSSSHTVLIDGHESPRLRKGGEYRHTFTKPGEYHYQCGIHKSMKGTVIVGANGSVNGSMNSSISAKAPTPSPVSKAPTPVPSRVATPASSPTPTPVKKHIVADGNTVSIVDFMRFSPTELTVAAGTEVTWDNHDGSNHVIQFGNVRSPRLRHDSSFSYRFDKPGEYPFICAIHGKRMSGKITVK</sequence>
<evidence type="ECO:0000313" key="4">
    <source>
        <dbReference type="EMBL" id="GAA4101427.1"/>
    </source>
</evidence>
<dbReference type="PANTHER" id="PTHR36507:SF1">
    <property type="entry name" value="BLL1555 PROTEIN"/>
    <property type="match status" value="1"/>
</dbReference>
<gene>
    <name evidence="4" type="ORF">GCM10022414_28770</name>
</gene>
<dbReference type="InterPro" id="IPR008972">
    <property type="entry name" value="Cupredoxin"/>
</dbReference>